<evidence type="ECO:0000313" key="1">
    <source>
        <dbReference type="EMBL" id="RSN72704.1"/>
    </source>
</evidence>
<accession>A0A3R9RL39</accession>
<evidence type="ECO:0000313" key="2">
    <source>
        <dbReference type="Proteomes" id="UP000277582"/>
    </source>
</evidence>
<reference evidence="1 2" key="1">
    <citation type="submission" date="2018-10" db="EMBL/GenBank/DDBJ databases">
        <title>Co-occurring genomic capacity for anaerobic methane metabolism and dissimilatory sulfite reduction discovered in the Korarchaeota.</title>
        <authorList>
            <person name="Mckay L.J."/>
            <person name="Dlakic M."/>
            <person name="Fields M.W."/>
            <person name="Delmont T.O."/>
            <person name="Eren A.M."/>
            <person name="Jay Z.J."/>
            <person name="Klingelsmith K.B."/>
            <person name="Rusch D.B."/>
            <person name="Inskeep W.P."/>
        </authorList>
    </citation>
    <scope>NUCLEOTIDE SEQUENCE [LARGE SCALE GENOMIC DNA]</scope>
    <source>
        <strain evidence="1 2">MDKW</strain>
    </source>
</reference>
<dbReference type="Proteomes" id="UP000277582">
    <property type="component" value="Unassembled WGS sequence"/>
</dbReference>
<organism evidence="1 2">
    <name type="scientific">Candidatus Methanodesulfokora washburnensis</name>
    <dbReference type="NCBI Taxonomy" id="2478471"/>
    <lineage>
        <taxon>Archaea</taxon>
        <taxon>Thermoproteota</taxon>
        <taxon>Candidatus Korarchaeia</taxon>
        <taxon>Candidatus Korarchaeia incertae sedis</taxon>
        <taxon>Candidatus Methanodesulfokora</taxon>
    </lineage>
</organism>
<keyword evidence="2" id="KW-1185">Reference proteome</keyword>
<dbReference type="EMBL" id="RCOS01000142">
    <property type="protein sequence ID" value="RSN72704.1"/>
    <property type="molecule type" value="Genomic_DNA"/>
</dbReference>
<proteinExistence type="predicted"/>
<gene>
    <name evidence="1" type="ORF">D6D85_12745</name>
</gene>
<comment type="caution">
    <text evidence="1">The sequence shown here is derived from an EMBL/GenBank/DDBJ whole genome shotgun (WGS) entry which is preliminary data.</text>
</comment>
<dbReference type="AlphaFoldDB" id="A0A3R9RL39"/>
<dbReference type="RefSeq" id="WP_125672340.1">
    <property type="nucleotide sequence ID" value="NZ_RCOS01000142.1"/>
</dbReference>
<protein>
    <submittedName>
        <fullName evidence="1">Uncharacterized protein</fullName>
    </submittedName>
</protein>
<sequence length="182" mass="20517">MLVIRIKRKDGKEEVIKKEDTGTWWFARIFAALLNYTAKGGKEEVQVKAEDGSTVTLTVKDSKIDNLFNSTANGDSGCLIAIGDAKQYSSRDQYILYHEIARAKATAEPFEQEGYVTIKASFPFSSSALIYEVGLYFKDPISGKCILLDRTYLCEFSDRDYIAVDAGETLIIEYRLYSQFIV</sequence>
<name>A0A3R9RL39_9CREN</name>